<evidence type="ECO:0000256" key="1">
    <source>
        <dbReference type="SAM" id="MobiDB-lite"/>
    </source>
</evidence>
<protein>
    <recommendedName>
        <fullName evidence="2">DUF4097 domain-containing protein</fullName>
    </recommendedName>
</protein>
<feature type="compositionally biased region" description="Polar residues" evidence="1">
    <location>
        <begin position="229"/>
        <end position="248"/>
    </location>
</feature>
<comment type="caution">
    <text evidence="3">The sequence shown here is derived from an EMBL/GenBank/DDBJ whole genome shotgun (WGS) entry which is preliminary data.</text>
</comment>
<dbReference type="Proteomes" id="UP000660745">
    <property type="component" value="Unassembled WGS sequence"/>
</dbReference>
<evidence type="ECO:0000313" key="3">
    <source>
        <dbReference type="EMBL" id="GGP00208.1"/>
    </source>
</evidence>
<accession>A0A918E120</accession>
<name>A0A918E120_9ACTN</name>
<dbReference type="Pfam" id="PF13349">
    <property type="entry name" value="DUF4097"/>
    <property type="match status" value="1"/>
</dbReference>
<reference evidence="3" key="1">
    <citation type="journal article" date="2014" name="Int. J. Syst. Evol. Microbiol.">
        <title>Complete genome sequence of Corynebacterium casei LMG S-19264T (=DSM 44701T), isolated from a smear-ripened cheese.</title>
        <authorList>
            <consortium name="US DOE Joint Genome Institute (JGI-PGF)"/>
            <person name="Walter F."/>
            <person name="Albersmeier A."/>
            <person name="Kalinowski J."/>
            <person name="Ruckert C."/>
        </authorList>
    </citation>
    <scope>NUCLEOTIDE SEQUENCE</scope>
    <source>
        <strain evidence="3">CGMCC 4.7430</strain>
    </source>
</reference>
<sequence>MRAAWLITGALVTVLTLVITTVALSRGMAMAQAPSEHTARTIPLPGNAQLRIEANGGHVRLTVHAGEAGVIVVDRQLKWTRDKPSVSEDWNGRTLRLDSSCTPEWQQEETCEANYRLFVPQETDIEIISSTAPVGVDGVYGDVRVTSVSGDVYAYDIPGPLHVRSGSGDVKGDDLFVDRADVEVGSGRVEMDFREPPTRVRAVVRTSGDIDLNLPEARYDVSVDAPDASVSTDRSATSPRKITASTPQGEVDICC</sequence>
<organism evidence="3 4">
    <name type="scientific">Nonomuraea glycinis</name>
    <dbReference type="NCBI Taxonomy" id="2047744"/>
    <lineage>
        <taxon>Bacteria</taxon>
        <taxon>Bacillati</taxon>
        <taxon>Actinomycetota</taxon>
        <taxon>Actinomycetes</taxon>
        <taxon>Streptosporangiales</taxon>
        <taxon>Streptosporangiaceae</taxon>
        <taxon>Nonomuraea</taxon>
    </lineage>
</organism>
<evidence type="ECO:0000313" key="4">
    <source>
        <dbReference type="Proteomes" id="UP000660745"/>
    </source>
</evidence>
<keyword evidence="4" id="KW-1185">Reference proteome</keyword>
<feature type="domain" description="DUF4097" evidence="2">
    <location>
        <begin position="140"/>
        <end position="245"/>
    </location>
</feature>
<evidence type="ECO:0000259" key="2">
    <source>
        <dbReference type="Pfam" id="PF13349"/>
    </source>
</evidence>
<dbReference type="EMBL" id="BMNK01000001">
    <property type="protein sequence ID" value="GGP00208.1"/>
    <property type="molecule type" value="Genomic_DNA"/>
</dbReference>
<dbReference type="RefSeq" id="WP_189136382.1">
    <property type="nucleotide sequence ID" value="NZ_BMNK01000001.1"/>
</dbReference>
<feature type="region of interest" description="Disordered" evidence="1">
    <location>
        <begin position="225"/>
        <end position="255"/>
    </location>
</feature>
<reference evidence="3" key="2">
    <citation type="submission" date="2020-09" db="EMBL/GenBank/DDBJ databases">
        <authorList>
            <person name="Sun Q."/>
            <person name="Zhou Y."/>
        </authorList>
    </citation>
    <scope>NUCLEOTIDE SEQUENCE</scope>
    <source>
        <strain evidence="3">CGMCC 4.7430</strain>
    </source>
</reference>
<gene>
    <name evidence="3" type="ORF">GCM10012278_00240</name>
</gene>
<dbReference type="AlphaFoldDB" id="A0A918E120"/>
<dbReference type="InterPro" id="IPR025164">
    <property type="entry name" value="Toastrack_DUF4097"/>
</dbReference>
<proteinExistence type="predicted"/>